<dbReference type="AlphaFoldDB" id="A0A3A2ZWG3"/>
<feature type="region of interest" description="Disordered" evidence="1">
    <location>
        <begin position="97"/>
        <end position="117"/>
    </location>
</feature>
<gene>
    <name evidence="2" type="ORF">PHISCL_00222</name>
</gene>
<evidence type="ECO:0008006" key="4">
    <source>
        <dbReference type="Google" id="ProtNLM"/>
    </source>
</evidence>
<comment type="caution">
    <text evidence="2">The sequence shown here is derived from an EMBL/GenBank/DDBJ whole genome shotgun (WGS) entry which is preliminary data.</text>
</comment>
<keyword evidence="3" id="KW-1185">Reference proteome</keyword>
<dbReference type="OrthoDB" id="9970124at2759"/>
<organism evidence="2 3">
    <name type="scientific">Aspergillus sclerotialis</name>
    <dbReference type="NCBI Taxonomy" id="2070753"/>
    <lineage>
        <taxon>Eukaryota</taxon>
        <taxon>Fungi</taxon>
        <taxon>Dikarya</taxon>
        <taxon>Ascomycota</taxon>
        <taxon>Pezizomycotina</taxon>
        <taxon>Eurotiomycetes</taxon>
        <taxon>Eurotiomycetidae</taxon>
        <taxon>Eurotiales</taxon>
        <taxon>Aspergillaceae</taxon>
        <taxon>Aspergillus</taxon>
        <taxon>Aspergillus subgen. Polypaecilum</taxon>
    </lineage>
</organism>
<reference evidence="3" key="1">
    <citation type="submission" date="2017-02" db="EMBL/GenBank/DDBJ databases">
        <authorList>
            <person name="Tafer H."/>
            <person name="Lopandic K."/>
        </authorList>
    </citation>
    <scope>NUCLEOTIDE SEQUENCE [LARGE SCALE GENOMIC DNA]</scope>
    <source>
        <strain evidence="3">CBS 366.77</strain>
    </source>
</reference>
<dbReference type="InterPro" id="IPR011057">
    <property type="entry name" value="Mss4-like_sf"/>
</dbReference>
<evidence type="ECO:0000313" key="2">
    <source>
        <dbReference type="EMBL" id="RJE27488.1"/>
    </source>
</evidence>
<sequence length="117" mass="13550">MYFNKGASGLTFYNSAHRSREYETPTKVCCSFCRSPIMDEGRRVCLIFPESIDFGDSPEEKLEWRKAFEVSCHIFYEERVLEILDGKTKWAGIDNNSEMLDDLGNPKGEEDRVHSLE</sequence>
<evidence type="ECO:0000313" key="3">
    <source>
        <dbReference type="Proteomes" id="UP000266188"/>
    </source>
</evidence>
<dbReference type="STRING" id="2070753.A0A3A2ZWG3"/>
<dbReference type="Proteomes" id="UP000266188">
    <property type="component" value="Unassembled WGS sequence"/>
</dbReference>
<proteinExistence type="predicted"/>
<protein>
    <recommendedName>
        <fullName evidence="4">CENP-V/GFA domain-containing protein</fullName>
    </recommendedName>
</protein>
<feature type="compositionally biased region" description="Basic and acidic residues" evidence="1">
    <location>
        <begin position="107"/>
        <end position="117"/>
    </location>
</feature>
<dbReference type="SUPFAM" id="SSF51316">
    <property type="entry name" value="Mss4-like"/>
    <property type="match status" value="1"/>
</dbReference>
<evidence type="ECO:0000256" key="1">
    <source>
        <dbReference type="SAM" id="MobiDB-lite"/>
    </source>
</evidence>
<name>A0A3A2ZWG3_9EURO</name>
<dbReference type="EMBL" id="MVGC01000003">
    <property type="protein sequence ID" value="RJE27488.1"/>
    <property type="molecule type" value="Genomic_DNA"/>
</dbReference>
<accession>A0A3A2ZWG3</accession>